<protein>
    <submittedName>
        <fullName evidence="2">Uncharacterized protein</fullName>
    </submittedName>
</protein>
<evidence type="ECO:0000256" key="1">
    <source>
        <dbReference type="SAM" id="MobiDB-lite"/>
    </source>
</evidence>
<name>A0A7D5KQM1_9EURY</name>
<organism evidence="2 3">
    <name type="scientific">Natrinema halophilum</name>
    <dbReference type="NCBI Taxonomy" id="1699371"/>
    <lineage>
        <taxon>Archaea</taxon>
        <taxon>Methanobacteriati</taxon>
        <taxon>Methanobacteriota</taxon>
        <taxon>Stenosarchaea group</taxon>
        <taxon>Halobacteria</taxon>
        <taxon>Halobacteriales</taxon>
        <taxon>Natrialbaceae</taxon>
        <taxon>Natrinema</taxon>
    </lineage>
</organism>
<proteinExistence type="predicted"/>
<dbReference type="OrthoDB" id="185962at2157"/>
<feature type="region of interest" description="Disordered" evidence="1">
    <location>
        <begin position="1"/>
        <end position="30"/>
    </location>
</feature>
<keyword evidence="3" id="KW-1185">Reference proteome</keyword>
<dbReference type="KEGG" id="haly:HYG82_01225"/>
<dbReference type="AlphaFoldDB" id="A0A7D5KQM1"/>
<sequence>MNSNERENRTTDCNGADVRHQWKAAPSPPTNAIAIESAPGYGLGFEPVAEREIGSRNPAAQSPQRIDESVLVAVQNYRAGMRFRVVGQLPRLLTIRLLRLPTGETTSVLTRPDEYRGYVTRSVADGRVVDASTLVFTRGVLESGVEYEFEADAQMFSNQLNLFQSSVQRVGSESDTP</sequence>
<evidence type="ECO:0000313" key="3">
    <source>
        <dbReference type="Proteomes" id="UP000509241"/>
    </source>
</evidence>
<feature type="compositionally biased region" description="Basic and acidic residues" evidence="1">
    <location>
        <begin position="1"/>
        <end position="10"/>
    </location>
</feature>
<dbReference type="EMBL" id="CP058601">
    <property type="protein sequence ID" value="QLG47564.1"/>
    <property type="molecule type" value="Genomic_DNA"/>
</dbReference>
<dbReference type="Proteomes" id="UP000509241">
    <property type="component" value="Chromosome"/>
</dbReference>
<gene>
    <name evidence="2" type="ORF">HYG82_01225</name>
</gene>
<evidence type="ECO:0000313" key="2">
    <source>
        <dbReference type="EMBL" id="QLG47564.1"/>
    </source>
</evidence>
<accession>A0A7D5KQM1</accession>
<dbReference type="GeneID" id="56031870"/>
<dbReference type="RefSeq" id="WP_179259307.1">
    <property type="nucleotide sequence ID" value="NZ_CP058601.1"/>
</dbReference>
<reference evidence="2 3" key="1">
    <citation type="submission" date="2020-07" db="EMBL/GenBank/DDBJ databases">
        <authorList>
            <person name="Cui H."/>
        </authorList>
    </citation>
    <scope>NUCLEOTIDE SEQUENCE [LARGE SCALE GENOMIC DNA]</scope>
    <source>
        <strain evidence="2 3">YPL8</strain>
    </source>
</reference>